<dbReference type="PANTHER" id="PTHR13318:SF190">
    <property type="entry name" value="PARTNER OF PAIRED, ISOFORM B"/>
    <property type="match status" value="1"/>
</dbReference>
<dbReference type="Gene3D" id="3.80.10.10">
    <property type="entry name" value="Ribonuclease Inhibitor"/>
    <property type="match status" value="2"/>
</dbReference>
<dbReference type="AlphaFoldDB" id="A0AAN7ZX04"/>
<organism evidence="2 3">
    <name type="scientific">Pyrocoelia pectoralis</name>
    <dbReference type="NCBI Taxonomy" id="417401"/>
    <lineage>
        <taxon>Eukaryota</taxon>
        <taxon>Metazoa</taxon>
        <taxon>Ecdysozoa</taxon>
        <taxon>Arthropoda</taxon>
        <taxon>Hexapoda</taxon>
        <taxon>Insecta</taxon>
        <taxon>Pterygota</taxon>
        <taxon>Neoptera</taxon>
        <taxon>Endopterygota</taxon>
        <taxon>Coleoptera</taxon>
        <taxon>Polyphaga</taxon>
        <taxon>Elateriformia</taxon>
        <taxon>Elateroidea</taxon>
        <taxon>Lampyridae</taxon>
        <taxon>Lampyrinae</taxon>
        <taxon>Pyrocoelia</taxon>
    </lineage>
</organism>
<keyword evidence="3" id="KW-1185">Reference proteome</keyword>
<feature type="domain" description="F-box" evidence="1">
    <location>
        <begin position="37"/>
        <end position="83"/>
    </location>
</feature>
<dbReference type="InterPro" id="IPR001810">
    <property type="entry name" value="F-box_dom"/>
</dbReference>
<name>A0AAN7ZX04_9COLE</name>
<dbReference type="GO" id="GO:0031146">
    <property type="term" value="P:SCF-dependent proteasomal ubiquitin-dependent protein catabolic process"/>
    <property type="evidence" value="ECO:0007669"/>
    <property type="project" value="TreeGrafter"/>
</dbReference>
<dbReference type="PANTHER" id="PTHR13318">
    <property type="entry name" value="PARTNER OF PAIRED, ISOFORM B-RELATED"/>
    <property type="match status" value="1"/>
</dbReference>
<dbReference type="PROSITE" id="PS50181">
    <property type="entry name" value="FBOX"/>
    <property type="match status" value="1"/>
</dbReference>
<evidence type="ECO:0000259" key="1">
    <source>
        <dbReference type="PROSITE" id="PS50181"/>
    </source>
</evidence>
<dbReference type="EMBL" id="JAVRBK010000001">
    <property type="protein sequence ID" value="KAK5650303.1"/>
    <property type="molecule type" value="Genomic_DNA"/>
</dbReference>
<dbReference type="Pfam" id="PF12937">
    <property type="entry name" value="F-box-like"/>
    <property type="match status" value="1"/>
</dbReference>
<dbReference type="SUPFAM" id="SSF52047">
    <property type="entry name" value="RNI-like"/>
    <property type="match status" value="1"/>
</dbReference>
<evidence type="ECO:0000313" key="2">
    <source>
        <dbReference type="EMBL" id="KAK5650303.1"/>
    </source>
</evidence>
<sequence length="372" mass="43030">MDAEEENYSDSSSSDEPLIKKIKLSKDPSIDHISSHNLNIATFPHLALVNVFKYLDFKTICLCATLCKSFYQASKDNSLYQNITLKHTMRKGQLKAYLLRISRPRSLTIEYKFYDKRQQAEDYTEFNEHVITVLKNFGQYLSSLHFESCRSEEVLRHLLECSNLHSVRFWRCKASFEHLPRITSLTHIYFLCSDIPNVVLLETLKVNRNLKVMSLLDNINLYENGIAEVIGEYNRNIEEINFSEKRRIRAKGVKALARCNKLRMLSLTGGPYQCDPEDSLQQLAAGCPLLERLSIYGWKGINDDNLLPVLQCCTQLKFLDFRGLDITIKSCREAALSLPLLKSMDVYKCSRIKRTQIIKLQQDFQEIDFAIS</sequence>
<gene>
    <name evidence="2" type="ORF">RI129_001332</name>
</gene>
<proteinExistence type="predicted"/>
<protein>
    <recommendedName>
        <fullName evidence="1">F-box domain-containing protein</fullName>
    </recommendedName>
</protein>
<evidence type="ECO:0000313" key="3">
    <source>
        <dbReference type="Proteomes" id="UP001329430"/>
    </source>
</evidence>
<accession>A0AAN7ZX04</accession>
<dbReference type="Proteomes" id="UP001329430">
    <property type="component" value="Chromosome 1"/>
</dbReference>
<reference evidence="2 3" key="1">
    <citation type="journal article" date="2024" name="Insects">
        <title>An Improved Chromosome-Level Genome Assembly of the Firefly Pyrocoelia pectoralis.</title>
        <authorList>
            <person name="Fu X."/>
            <person name="Meyer-Rochow V.B."/>
            <person name="Ballantyne L."/>
            <person name="Zhu X."/>
        </authorList>
    </citation>
    <scope>NUCLEOTIDE SEQUENCE [LARGE SCALE GENOMIC DNA]</scope>
    <source>
        <strain evidence="2">XCY_ONT2</strain>
    </source>
</reference>
<dbReference type="InterPro" id="IPR032675">
    <property type="entry name" value="LRR_dom_sf"/>
</dbReference>
<dbReference type="SMART" id="SM00256">
    <property type="entry name" value="FBOX"/>
    <property type="match status" value="1"/>
</dbReference>
<dbReference type="GO" id="GO:0019005">
    <property type="term" value="C:SCF ubiquitin ligase complex"/>
    <property type="evidence" value="ECO:0007669"/>
    <property type="project" value="TreeGrafter"/>
</dbReference>
<comment type="caution">
    <text evidence="2">The sequence shown here is derived from an EMBL/GenBank/DDBJ whole genome shotgun (WGS) entry which is preliminary data.</text>
</comment>